<evidence type="ECO:0000313" key="3">
    <source>
        <dbReference type="Proteomes" id="UP000215377"/>
    </source>
</evidence>
<keyword evidence="3" id="KW-1185">Reference proteome</keyword>
<dbReference type="RefSeq" id="WP_088650312.1">
    <property type="nucleotide sequence ID" value="NZ_AQQR01000004.1"/>
</dbReference>
<comment type="caution">
    <text evidence="2">The sequence shown here is derived from an EMBL/GenBank/DDBJ whole genome shotgun (WGS) entry which is preliminary data.</text>
</comment>
<name>A0A225NQW0_9RHOB</name>
<accession>A0A225NQW0</accession>
<sequence length="77" mass="8670">MTLFYFDIKTGEDYYDEVGTDLANRAEARQEALAVLAPIAGEQMPADANYSVCVTVRDQNKRPIFHASLSVVEDWIE</sequence>
<evidence type="ECO:0000313" key="2">
    <source>
        <dbReference type="EMBL" id="OWU73587.1"/>
    </source>
</evidence>
<dbReference type="AlphaFoldDB" id="A0A225NQW0"/>
<feature type="domain" description="DUF6894" evidence="1">
    <location>
        <begin position="3"/>
        <end position="70"/>
    </location>
</feature>
<proteinExistence type="predicted"/>
<dbReference type="OrthoDB" id="7871884at2"/>
<dbReference type="Proteomes" id="UP000215377">
    <property type="component" value="Unassembled WGS sequence"/>
</dbReference>
<dbReference type="InterPro" id="IPR054189">
    <property type="entry name" value="DUF6894"/>
</dbReference>
<dbReference type="Pfam" id="PF21834">
    <property type="entry name" value="DUF6894"/>
    <property type="match status" value="1"/>
</dbReference>
<gene>
    <name evidence="2" type="ORF">ATO3_13125</name>
</gene>
<evidence type="ECO:0000259" key="1">
    <source>
        <dbReference type="Pfam" id="PF21834"/>
    </source>
</evidence>
<reference evidence="2 3" key="1">
    <citation type="submission" date="2013-04" db="EMBL/GenBank/DDBJ databases">
        <title>Oceanicola sp. 22II1-22F33 Genome Sequencing.</title>
        <authorList>
            <person name="Lai Q."/>
            <person name="Li G."/>
            <person name="Shao Z."/>
        </authorList>
    </citation>
    <scope>NUCLEOTIDE SEQUENCE [LARGE SCALE GENOMIC DNA]</scope>
    <source>
        <strain evidence="2 3">22II1-22F33</strain>
    </source>
</reference>
<dbReference type="EMBL" id="AQQR01000004">
    <property type="protein sequence ID" value="OWU73587.1"/>
    <property type="molecule type" value="Genomic_DNA"/>
</dbReference>
<protein>
    <recommendedName>
        <fullName evidence="1">DUF6894 domain-containing protein</fullName>
    </recommendedName>
</protein>
<organism evidence="2 3">
    <name type="scientific">Marinibacterium profundimaris</name>
    <dbReference type="NCBI Taxonomy" id="1679460"/>
    <lineage>
        <taxon>Bacteria</taxon>
        <taxon>Pseudomonadati</taxon>
        <taxon>Pseudomonadota</taxon>
        <taxon>Alphaproteobacteria</taxon>
        <taxon>Rhodobacterales</taxon>
        <taxon>Paracoccaceae</taxon>
        <taxon>Marinibacterium</taxon>
    </lineage>
</organism>